<sequence>MRAWLHKHRNHWGNNTLSTQAALCSKTIPRSNQCVPSRPVHFDTEDASIAH</sequence>
<organism evidence="1">
    <name type="scientific">Anguilla anguilla</name>
    <name type="common">European freshwater eel</name>
    <name type="synonym">Muraena anguilla</name>
    <dbReference type="NCBI Taxonomy" id="7936"/>
    <lineage>
        <taxon>Eukaryota</taxon>
        <taxon>Metazoa</taxon>
        <taxon>Chordata</taxon>
        <taxon>Craniata</taxon>
        <taxon>Vertebrata</taxon>
        <taxon>Euteleostomi</taxon>
        <taxon>Actinopterygii</taxon>
        <taxon>Neopterygii</taxon>
        <taxon>Teleostei</taxon>
        <taxon>Anguilliformes</taxon>
        <taxon>Anguillidae</taxon>
        <taxon>Anguilla</taxon>
    </lineage>
</organism>
<protein>
    <submittedName>
        <fullName evidence="1">Uncharacterized protein</fullName>
    </submittedName>
</protein>
<evidence type="ECO:0000313" key="1">
    <source>
        <dbReference type="EMBL" id="JAI02048.1"/>
    </source>
</evidence>
<dbReference type="EMBL" id="GBXM01006530">
    <property type="protein sequence ID" value="JAI02048.1"/>
    <property type="molecule type" value="Transcribed_RNA"/>
</dbReference>
<reference evidence="1" key="1">
    <citation type="submission" date="2014-11" db="EMBL/GenBank/DDBJ databases">
        <authorList>
            <person name="Amaro Gonzalez C."/>
        </authorList>
    </citation>
    <scope>NUCLEOTIDE SEQUENCE</scope>
</reference>
<reference evidence="1" key="2">
    <citation type="journal article" date="2015" name="Fish Shellfish Immunol.">
        <title>Early steps in the European eel (Anguilla anguilla)-Vibrio vulnificus interaction in the gills: Role of the RtxA13 toxin.</title>
        <authorList>
            <person name="Callol A."/>
            <person name="Pajuelo D."/>
            <person name="Ebbesson L."/>
            <person name="Teles M."/>
            <person name="MacKenzie S."/>
            <person name="Amaro C."/>
        </authorList>
    </citation>
    <scope>NUCLEOTIDE SEQUENCE</scope>
</reference>
<proteinExistence type="predicted"/>
<name>A0A0E9XH43_ANGAN</name>
<dbReference type="AlphaFoldDB" id="A0A0E9XH43"/>
<accession>A0A0E9XH43</accession>